<keyword evidence="3" id="KW-0808">Transferase</keyword>
<comment type="caution">
    <text evidence="3">The sequence shown here is derived from an EMBL/GenBank/DDBJ whole genome shotgun (WGS) entry which is preliminary data.</text>
</comment>
<feature type="active site" description="Proton acceptor" evidence="1">
    <location>
        <position position="87"/>
    </location>
</feature>
<dbReference type="EMBL" id="WJPP01000002">
    <property type="protein sequence ID" value="MRH77790.1"/>
    <property type="molecule type" value="Genomic_DNA"/>
</dbReference>
<name>A0A6N7QQ16_9GAMM</name>
<dbReference type="PANTHER" id="PTHR10513:SF46">
    <property type="entry name" value="DEOXYGUANOSINE KINASE"/>
    <property type="match status" value="1"/>
</dbReference>
<sequence length="213" mass="24113">MADPVFNHLVVEGPIGVGKSRLAAQLAERLDAELLLEQSTTNPFLERFYQNPREGALATQLHFLLERAEELSQIRQSDLFAPRYISDFLFAKDRLFAALNLDDAELALYERIWSVMAPQVSPPDLVVYLQAPVDVLQARLRRYGGALEAQLDTVYLERLANAYIDFFHDYDESPVLIVNSTGLNPLASDQHLDVLVEEMSQIGHGRHYFNPAE</sequence>
<protein>
    <submittedName>
        <fullName evidence="3">Deoxynucleoside kinase</fullName>
    </submittedName>
</protein>
<dbReference type="AlphaFoldDB" id="A0A6N7QQ16"/>
<dbReference type="InterPro" id="IPR050566">
    <property type="entry name" value="Deoxyribonucleoside_kinase"/>
</dbReference>
<evidence type="ECO:0000256" key="1">
    <source>
        <dbReference type="PIRSR" id="PIRSR000705-1"/>
    </source>
</evidence>
<reference evidence="3 4" key="1">
    <citation type="submission" date="2019-11" db="EMBL/GenBank/DDBJ databases">
        <authorList>
            <person name="Zhang X.Y."/>
        </authorList>
    </citation>
    <scope>NUCLEOTIDE SEQUENCE [LARGE SCALE GENOMIC DNA]</scope>
    <source>
        <strain evidence="3 4">C176</strain>
    </source>
</reference>
<proteinExistence type="predicted"/>
<dbReference type="GO" id="GO:0019136">
    <property type="term" value="F:deoxynucleoside kinase activity"/>
    <property type="evidence" value="ECO:0007669"/>
    <property type="project" value="InterPro"/>
</dbReference>
<accession>A0A6N7QQ16</accession>
<dbReference type="GO" id="GO:0005524">
    <property type="term" value="F:ATP binding"/>
    <property type="evidence" value="ECO:0007669"/>
    <property type="project" value="InterPro"/>
</dbReference>
<gene>
    <name evidence="3" type="ORF">GH984_03645</name>
</gene>
<dbReference type="InterPro" id="IPR031314">
    <property type="entry name" value="DNK_dom"/>
</dbReference>
<keyword evidence="3" id="KW-0418">Kinase</keyword>
<dbReference type="InterPro" id="IPR027417">
    <property type="entry name" value="P-loop_NTPase"/>
</dbReference>
<evidence type="ECO:0000259" key="2">
    <source>
        <dbReference type="Pfam" id="PF01712"/>
    </source>
</evidence>
<evidence type="ECO:0000313" key="3">
    <source>
        <dbReference type="EMBL" id="MRH77790.1"/>
    </source>
</evidence>
<evidence type="ECO:0000313" key="4">
    <source>
        <dbReference type="Proteomes" id="UP000433788"/>
    </source>
</evidence>
<dbReference type="PANTHER" id="PTHR10513">
    <property type="entry name" value="DEOXYNUCLEOSIDE KINASE"/>
    <property type="match status" value="1"/>
</dbReference>
<dbReference type="GO" id="GO:0005737">
    <property type="term" value="C:cytoplasm"/>
    <property type="evidence" value="ECO:0007669"/>
    <property type="project" value="TreeGrafter"/>
</dbReference>
<dbReference type="InterPro" id="IPR002624">
    <property type="entry name" value="DCK/DGK"/>
</dbReference>
<dbReference type="SUPFAM" id="SSF52540">
    <property type="entry name" value="P-loop containing nucleoside triphosphate hydrolases"/>
    <property type="match status" value="1"/>
</dbReference>
<keyword evidence="4" id="KW-1185">Reference proteome</keyword>
<dbReference type="RefSeq" id="WP_153718859.1">
    <property type="nucleotide sequence ID" value="NZ_WJPP01000002.1"/>
</dbReference>
<dbReference type="Gene3D" id="3.40.50.300">
    <property type="entry name" value="P-loop containing nucleotide triphosphate hydrolases"/>
    <property type="match status" value="1"/>
</dbReference>
<dbReference type="Proteomes" id="UP000433788">
    <property type="component" value="Unassembled WGS sequence"/>
</dbReference>
<organism evidence="3 4">
    <name type="scientific">Spiribacter salilacus</name>
    <dbReference type="NCBI Taxonomy" id="2664894"/>
    <lineage>
        <taxon>Bacteria</taxon>
        <taxon>Pseudomonadati</taxon>
        <taxon>Pseudomonadota</taxon>
        <taxon>Gammaproteobacteria</taxon>
        <taxon>Chromatiales</taxon>
        <taxon>Ectothiorhodospiraceae</taxon>
        <taxon>Spiribacter</taxon>
    </lineage>
</organism>
<dbReference type="Pfam" id="PF01712">
    <property type="entry name" value="dNK"/>
    <property type="match status" value="1"/>
</dbReference>
<dbReference type="PIRSF" id="PIRSF000705">
    <property type="entry name" value="DNK"/>
    <property type="match status" value="1"/>
</dbReference>
<dbReference type="CDD" id="cd01673">
    <property type="entry name" value="dNK"/>
    <property type="match status" value="1"/>
</dbReference>
<feature type="domain" description="Deoxynucleoside kinase" evidence="2">
    <location>
        <begin position="9"/>
        <end position="195"/>
    </location>
</feature>